<feature type="compositionally biased region" description="Basic and acidic residues" evidence="1">
    <location>
        <begin position="102"/>
        <end position="120"/>
    </location>
</feature>
<dbReference type="AlphaFoldDB" id="A0A0A9WIQ0"/>
<feature type="compositionally biased region" description="Basic and acidic residues" evidence="1">
    <location>
        <begin position="480"/>
        <end position="489"/>
    </location>
</feature>
<dbReference type="EMBL" id="GBHO01035965">
    <property type="protein sequence ID" value="JAG07639.1"/>
    <property type="molecule type" value="Transcribed_RNA"/>
</dbReference>
<feature type="compositionally biased region" description="Low complexity" evidence="1">
    <location>
        <begin position="164"/>
        <end position="173"/>
    </location>
</feature>
<feature type="compositionally biased region" description="Basic residues" evidence="1">
    <location>
        <begin position="495"/>
        <end position="505"/>
    </location>
</feature>
<feature type="compositionally biased region" description="Basic residues" evidence="1">
    <location>
        <begin position="92"/>
        <end position="101"/>
    </location>
</feature>
<evidence type="ECO:0000313" key="2">
    <source>
        <dbReference type="EMBL" id="JAG07639.1"/>
    </source>
</evidence>
<feature type="compositionally biased region" description="Basic and acidic residues" evidence="1">
    <location>
        <begin position="379"/>
        <end position="389"/>
    </location>
</feature>
<feature type="compositionally biased region" description="Polar residues" evidence="1">
    <location>
        <begin position="351"/>
        <end position="369"/>
    </location>
</feature>
<sequence length="530" mass="59496">MPGEIEGLKFEKLAEFIVNHEEFAPCLPLLRDAFKALSVADYKIELVKQRFIKHYEENRISNTTPPLTEQCDGNSSVQSTPPIARSDEEPIKKKKKKRKKVKSELVVERDHEMADKHDELSLQPTSGQAVSSMDTEDLKSEVKDEKPVDIILNTVVKSDPFEHSCSSSEASVSNRVPPVTPRKRRNSELFTSLCDSAKPPQPALRVIPSALLMENPSQHEGEPAETPVAADISHSQEDIGVPSGDAGRLPECVDSEDTSHSLHFEFDRNVDRIVPLTEVAIINAVKKDMSLRGRWITVGNMKRSGNVVSGYIKFPDEDSCFKTLRKGLRWNGFQARLTSFHEVEYRRSFADDTTSTHPEPSSFERTSINPEDEFWSPVDTREPFLDGRLPRSTVERSPQSRERRYSQPRQDTSTPQSRGRRFSQPRGATSTPQSRERRFSQPRDDTSIPQSGDGRFSQLRDDTSSPQSLDLRVSPQLPLSKKDKREARKILIHLGRGRGRGRGRGLQHAGGRGGARGSQCRGGRGSVRAK</sequence>
<evidence type="ECO:0000256" key="1">
    <source>
        <dbReference type="SAM" id="MobiDB-lite"/>
    </source>
</evidence>
<dbReference type="GO" id="GO:0016740">
    <property type="term" value="F:transferase activity"/>
    <property type="evidence" value="ECO:0007669"/>
    <property type="project" value="UniProtKB-KW"/>
</dbReference>
<organism evidence="2">
    <name type="scientific">Lygus hesperus</name>
    <name type="common">Western plant bug</name>
    <dbReference type="NCBI Taxonomy" id="30085"/>
    <lineage>
        <taxon>Eukaryota</taxon>
        <taxon>Metazoa</taxon>
        <taxon>Ecdysozoa</taxon>
        <taxon>Arthropoda</taxon>
        <taxon>Hexapoda</taxon>
        <taxon>Insecta</taxon>
        <taxon>Pterygota</taxon>
        <taxon>Neoptera</taxon>
        <taxon>Paraneoptera</taxon>
        <taxon>Hemiptera</taxon>
        <taxon>Heteroptera</taxon>
        <taxon>Panheteroptera</taxon>
        <taxon>Cimicomorpha</taxon>
        <taxon>Miridae</taxon>
        <taxon>Mirini</taxon>
        <taxon>Lygus</taxon>
    </lineage>
</organism>
<protein>
    <submittedName>
        <fullName evidence="2">Phosphoribosylglycinamide formyltransferase 2</fullName>
    </submittedName>
</protein>
<feature type="compositionally biased region" description="Polar residues" evidence="1">
    <location>
        <begin position="407"/>
        <end position="417"/>
    </location>
</feature>
<feature type="compositionally biased region" description="Polar residues" evidence="1">
    <location>
        <begin position="122"/>
        <end position="133"/>
    </location>
</feature>
<gene>
    <name evidence="2" type="primary">purT_3</name>
    <name evidence="2" type="ORF">CM83_40886</name>
</gene>
<accession>A0A0A9WIQ0</accession>
<reference evidence="2" key="2">
    <citation type="submission" date="2014-07" db="EMBL/GenBank/DDBJ databases">
        <authorList>
            <person name="Hull J."/>
        </authorList>
    </citation>
    <scope>NUCLEOTIDE SEQUENCE</scope>
</reference>
<name>A0A0A9WIQ0_LYGHE</name>
<reference evidence="2" key="1">
    <citation type="journal article" date="2014" name="PLoS ONE">
        <title>Transcriptome-Based Identification of ABC Transporters in the Western Tarnished Plant Bug Lygus hesperus.</title>
        <authorList>
            <person name="Hull J.J."/>
            <person name="Chaney K."/>
            <person name="Geib S.M."/>
            <person name="Fabrick J.A."/>
            <person name="Brent C.S."/>
            <person name="Walsh D."/>
            <person name="Lavine L.C."/>
        </authorList>
    </citation>
    <scope>NUCLEOTIDE SEQUENCE</scope>
</reference>
<proteinExistence type="predicted"/>
<feature type="compositionally biased region" description="Gly residues" evidence="1">
    <location>
        <begin position="508"/>
        <end position="530"/>
    </location>
</feature>
<keyword evidence="2" id="KW-0808">Transferase</keyword>
<feature type="region of interest" description="Disordered" evidence="1">
    <location>
        <begin position="351"/>
        <end position="530"/>
    </location>
</feature>
<feature type="compositionally biased region" description="Basic and acidic residues" evidence="1">
    <location>
        <begin position="434"/>
        <end position="446"/>
    </location>
</feature>
<feature type="region of interest" description="Disordered" evidence="1">
    <location>
        <begin position="161"/>
        <end position="184"/>
    </location>
</feature>
<feature type="compositionally biased region" description="Polar residues" evidence="1">
    <location>
        <begin position="62"/>
        <end position="81"/>
    </location>
</feature>
<feature type="region of interest" description="Disordered" evidence="1">
    <location>
        <begin position="62"/>
        <end position="142"/>
    </location>
</feature>